<reference evidence="1 2" key="1">
    <citation type="journal article" date="2016" name="Front. Microbiol.">
        <title>Single-Cell (Meta-)Genomics of a Dimorphic Candidatus Thiomargarita nelsonii Reveals Genomic Plasticity.</title>
        <authorList>
            <person name="Flood B.E."/>
            <person name="Fliss P."/>
            <person name="Jones D.S."/>
            <person name="Dick G.J."/>
            <person name="Jain S."/>
            <person name="Kaster A.K."/>
            <person name="Winkel M."/>
            <person name="Mussmann M."/>
            <person name="Bailey J."/>
        </authorList>
    </citation>
    <scope>NUCLEOTIDE SEQUENCE [LARGE SCALE GENOMIC DNA]</scope>
    <source>
        <strain evidence="1">Hydrate Ridge</strain>
    </source>
</reference>
<sequence length="197" mass="21676">MHVISAPVGGSGKTLLANLIANIFNPQTAIWMAPINPGAEAEWRKIITTILFNMKSHVFFDHVTGNLNSSNLALAITTQLWSDRLLGGNTHVTLENRATWVITGNNLTLGKDIVRLTLEIRLDPQCECPENRSHFKHAHISDWAKKHRAELVSAALILVKNWIAQKRPIGGQVWGSFEKWSEVIPGICQAAGIAGCT</sequence>
<name>A0A4E0QR00_9GAMM</name>
<comment type="caution">
    <text evidence="1">The sequence shown here is derived from an EMBL/GenBank/DDBJ whole genome shotgun (WGS) entry which is preliminary data.</text>
</comment>
<dbReference type="Proteomes" id="UP000030428">
    <property type="component" value="Unassembled WGS sequence"/>
</dbReference>
<evidence type="ECO:0000313" key="1">
    <source>
        <dbReference type="EMBL" id="TGO01905.1"/>
    </source>
</evidence>
<organism evidence="1 2">
    <name type="scientific">Candidatus Thiomargarita nelsonii</name>
    <dbReference type="NCBI Taxonomy" id="1003181"/>
    <lineage>
        <taxon>Bacteria</taxon>
        <taxon>Pseudomonadati</taxon>
        <taxon>Pseudomonadota</taxon>
        <taxon>Gammaproteobacteria</taxon>
        <taxon>Thiotrichales</taxon>
        <taxon>Thiotrichaceae</taxon>
        <taxon>Thiomargarita</taxon>
    </lineage>
</organism>
<proteinExistence type="predicted"/>
<dbReference type="AlphaFoldDB" id="A0A4E0QR00"/>
<evidence type="ECO:0000313" key="2">
    <source>
        <dbReference type="Proteomes" id="UP000030428"/>
    </source>
</evidence>
<keyword evidence="2" id="KW-1185">Reference proteome</keyword>
<accession>A0A4E0QR00</accession>
<gene>
    <name evidence="1" type="ORF">PN36_34545</name>
</gene>
<dbReference type="EMBL" id="JSZA02000386">
    <property type="protein sequence ID" value="TGO01905.1"/>
    <property type="molecule type" value="Genomic_DNA"/>
</dbReference>
<protein>
    <submittedName>
        <fullName evidence="1">Uncharacterized protein</fullName>
    </submittedName>
</protein>